<dbReference type="Gene3D" id="2.60.40.150">
    <property type="entry name" value="C2 domain"/>
    <property type="match status" value="1"/>
</dbReference>
<feature type="region of interest" description="Disordered" evidence="2">
    <location>
        <begin position="227"/>
        <end position="260"/>
    </location>
</feature>
<feature type="region of interest" description="Disordered" evidence="2">
    <location>
        <begin position="473"/>
        <end position="493"/>
    </location>
</feature>
<evidence type="ECO:0000313" key="6">
    <source>
        <dbReference type="EMBL" id="KAK2176416.1"/>
    </source>
</evidence>
<protein>
    <recommendedName>
        <fullName evidence="8">Rho GTPase-activating protein 100F</fullName>
    </recommendedName>
</protein>
<feature type="compositionally biased region" description="Polar residues" evidence="2">
    <location>
        <begin position="473"/>
        <end position="482"/>
    </location>
</feature>
<dbReference type="GO" id="GO:0046578">
    <property type="term" value="P:regulation of Ras protein signal transduction"/>
    <property type="evidence" value="ECO:0007669"/>
    <property type="project" value="TreeGrafter"/>
</dbReference>
<reference evidence="6" key="1">
    <citation type="journal article" date="2023" name="Mol. Biol. Evol.">
        <title>Third-Generation Sequencing Reveals the Adaptive Role of the Epigenome in Three Deep-Sea Polychaetes.</title>
        <authorList>
            <person name="Perez M."/>
            <person name="Aroh O."/>
            <person name="Sun Y."/>
            <person name="Lan Y."/>
            <person name="Juniper S.K."/>
            <person name="Young C.R."/>
            <person name="Angers B."/>
            <person name="Qian P.Y."/>
        </authorList>
    </citation>
    <scope>NUCLEOTIDE SEQUENCE</scope>
    <source>
        <strain evidence="6">R07B-5</strain>
    </source>
</reference>
<keyword evidence="1" id="KW-0343">GTPase activation</keyword>
<feature type="domain" description="C2" evidence="3">
    <location>
        <begin position="688"/>
        <end position="802"/>
    </location>
</feature>
<dbReference type="InterPro" id="IPR057459">
    <property type="entry name" value="SYDE1/2_C2"/>
</dbReference>
<dbReference type="GO" id="GO:0016477">
    <property type="term" value="P:cell migration"/>
    <property type="evidence" value="ECO:0007669"/>
    <property type="project" value="TreeGrafter"/>
</dbReference>
<organism evidence="6 7">
    <name type="scientific">Ridgeia piscesae</name>
    <name type="common">Tubeworm</name>
    <dbReference type="NCBI Taxonomy" id="27915"/>
    <lineage>
        <taxon>Eukaryota</taxon>
        <taxon>Metazoa</taxon>
        <taxon>Spiralia</taxon>
        <taxon>Lophotrochozoa</taxon>
        <taxon>Annelida</taxon>
        <taxon>Polychaeta</taxon>
        <taxon>Sedentaria</taxon>
        <taxon>Canalipalpata</taxon>
        <taxon>Sabellida</taxon>
        <taxon>Siboglinidae</taxon>
        <taxon>Ridgeia</taxon>
    </lineage>
</organism>
<sequence>MSHGGGQDGYASAGGGPSDQRWASGGKAGQQAAGKVERRQRQANANAGAINKCSSQGNCGGDDAASCGKGRGAAGGGSGPCKVDDAALNRRLKTPPLAERAGVNDTGADSVVRTVEILKRPGQTLGFYIREGNGVDRVGGVFISRIGSGSVAENNALLRVGDEIVSINGINVTRTSLDDVVLLMSIAKRLVLKLRTVVGARSKNAASCPSLSSMEHETPTPVVVLKGGYGGAHVSRRRREEPTVDATTEPRNHVDSQAPARYAHHGYTEVTSSTPPPGARTSQGANNLFMPADRTQGYAGTADARSSSRLRAQEPNMTFRSPQTTRRRSPYACLDYASDTEATLGDRRRNLYGVRCVPRGIDTSSVRAFQDEIERTHHRYEQQVGTRQRNGSSAPGHRTASSPDRYMSDSEVHTRNRKWTVAASGGGKEARIVRLNQSLPHVDGGESNEELKHWLKKFDNLSYELAGSDNTKALSVSPSISKDQPRSKAYRPAAVGRCKSPINIRGEPAASARRMSRSHRSLHDDRPVSVNHRPSGIDRWPTNFHQDVMFVGKGSCISGISSSESSPSPAADAYTSEEYWSWLSSNAACKPTAPRQVKHRRQYSVDSLLDEAFVGQKVSDLKPTTQRNQSRTPAPRGVSPYAQVYIGAALKTSDVQKRRPLTGDTGREVQRPRKPLEIRPDDFRLYHPDMEDMKAYIVEERRIDGLMNVRLYCGHGLKSSKTVLRDLYCVLELDSVNKARTMIRTGAINFDWDEEFDVDLHVARELAFLVYSWDPNTRHRLCFSGTLALQIFLQSGSHQKIALKLEPKGILYLELVYKEAVVTLQRTPSLNRNDLFGVDLDTIIKRERSSCNVPIIVKKCIDEVDRRGLDHVGIYRLCGSAKRKKQLKEEFTRNARAVDLSAESVSDINVVTGERASLRPMSKSLFLVVSCHVP</sequence>
<evidence type="ECO:0008006" key="8">
    <source>
        <dbReference type="Google" id="ProtNLM"/>
    </source>
</evidence>
<feature type="compositionally biased region" description="Gly residues" evidence="2">
    <location>
        <begin position="1"/>
        <end position="17"/>
    </location>
</feature>
<feature type="compositionally biased region" description="Polar residues" evidence="2">
    <location>
        <begin position="383"/>
        <end position="393"/>
    </location>
</feature>
<feature type="region of interest" description="Disordered" evidence="2">
    <location>
        <begin position="1"/>
        <end position="43"/>
    </location>
</feature>
<dbReference type="PROSITE" id="PS50004">
    <property type="entry name" value="C2"/>
    <property type="match status" value="1"/>
</dbReference>
<dbReference type="SUPFAM" id="SSF48350">
    <property type="entry name" value="GTPase activation domain, GAP"/>
    <property type="match status" value="1"/>
</dbReference>
<evidence type="ECO:0000259" key="5">
    <source>
        <dbReference type="PROSITE" id="PS50238"/>
    </source>
</evidence>
<dbReference type="Pfam" id="PF25336">
    <property type="entry name" value="C2_SYDE"/>
    <property type="match status" value="1"/>
</dbReference>
<dbReference type="SMART" id="SM00239">
    <property type="entry name" value="C2"/>
    <property type="match status" value="1"/>
</dbReference>
<feature type="region of interest" description="Disordered" evidence="2">
    <location>
        <begin position="378"/>
        <end position="413"/>
    </location>
</feature>
<dbReference type="InterPro" id="IPR052118">
    <property type="entry name" value="Rho-GAP_regulator"/>
</dbReference>
<dbReference type="InterPro" id="IPR000008">
    <property type="entry name" value="C2_dom"/>
</dbReference>
<dbReference type="Gene3D" id="2.30.42.10">
    <property type="match status" value="1"/>
</dbReference>
<dbReference type="SUPFAM" id="SSF50156">
    <property type="entry name" value="PDZ domain-like"/>
    <property type="match status" value="1"/>
</dbReference>
<name>A0AAD9KRZ2_RIDPI</name>
<evidence type="ECO:0000259" key="3">
    <source>
        <dbReference type="PROSITE" id="PS50004"/>
    </source>
</evidence>
<feature type="compositionally biased region" description="Low complexity" evidence="2">
    <location>
        <begin position="23"/>
        <end position="34"/>
    </location>
</feature>
<dbReference type="CDD" id="cd06718">
    <property type="entry name" value="PDZ_Par6-like"/>
    <property type="match status" value="1"/>
</dbReference>
<dbReference type="InterPro" id="IPR001478">
    <property type="entry name" value="PDZ"/>
</dbReference>
<dbReference type="CDD" id="cd00030">
    <property type="entry name" value="C2"/>
    <property type="match status" value="1"/>
</dbReference>
<dbReference type="AlphaFoldDB" id="A0AAD9KRZ2"/>
<feature type="region of interest" description="Disordered" evidence="2">
    <location>
        <begin position="507"/>
        <end position="538"/>
    </location>
</feature>
<dbReference type="GO" id="GO:0007165">
    <property type="term" value="P:signal transduction"/>
    <property type="evidence" value="ECO:0007669"/>
    <property type="project" value="InterPro"/>
</dbReference>
<evidence type="ECO:0000313" key="7">
    <source>
        <dbReference type="Proteomes" id="UP001209878"/>
    </source>
</evidence>
<proteinExistence type="predicted"/>
<dbReference type="SMART" id="SM00228">
    <property type="entry name" value="PDZ"/>
    <property type="match status" value="1"/>
</dbReference>
<keyword evidence="7" id="KW-1185">Reference proteome</keyword>
<dbReference type="PANTHER" id="PTHR46150:SF3">
    <property type="entry name" value="RHO GTPASE-ACTIVATING PROTEIN 100F"/>
    <property type="match status" value="1"/>
</dbReference>
<feature type="domain" description="Rho-GAP" evidence="5">
    <location>
        <begin position="838"/>
        <end position="934"/>
    </location>
</feature>
<dbReference type="PROSITE" id="PS50106">
    <property type="entry name" value="PDZ"/>
    <property type="match status" value="1"/>
</dbReference>
<evidence type="ECO:0000256" key="2">
    <source>
        <dbReference type="SAM" id="MobiDB-lite"/>
    </source>
</evidence>
<dbReference type="InterPro" id="IPR008936">
    <property type="entry name" value="Rho_GTPase_activation_prot"/>
</dbReference>
<feature type="domain" description="PDZ" evidence="4">
    <location>
        <begin position="114"/>
        <end position="184"/>
    </location>
</feature>
<evidence type="ECO:0000256" key="1">
    <source>
        <dbReference type="ARBA" id="ARBA00022468"/>
    </source>
</evidence>
<dbReference type="EMBL" id="JAODUO010000663">
    <property type="protein sequence ID" value="KAK2176416.1"/>
    <property type="molecule type" value="Genomic_DNA"/>
</dbReference>
<dbReference type="PANTHER" id="PTHR46150">
    <property type="entry name" value="RHO GTPASE-ACTIVATING PROTEIN 100F"/>
    <property type="match status" value="1"/>
</dbReference>
<comment type="caution">
    <text evidence="6">The sequence shown here is derived from an EMBL/GenBank/DDBJ whole genome shotgun (WGS) entry which is preliminary data.</text>
</comment>
<dbReference type="InterPro" id="IPR000198">
    <property type="entry name" value="RhoGAP_dom"/>
</dbReference>
<dbReference type="GO" id="GO:0097060">
    <property type="term" value="C:synaptic membrane"/>
    <property type="evidence" value="ECO:0007669"/>
    <property type="project" value="TreeGrafter"/>
</dbReference>
<dbReference type="Pfam" id="PF00620">
    <property type="entry name" value="RhoGAP"/>
    <property type="match status" value="1"/>
</dbReference>
<gene>
    <name evidence="6" type="ORF">NP493_663g00005</name>
</gene>
<dbReference type="InterPro" id="IPR035892">
    <property type="entry name" value="C2_domain_sf"/>
</dbReference>
<feature type="compositionally biased region" description="Basic and acidic residues" evidence="2">
    <location>
        <begin position="238"/>
        <end position="254"/>
    </location>
</feature>
<feature type="region of interest" description="Disordered" evidence="2">
    <location>
        <begin position="268"/>
        <end position="287"/>
    </location>
</feature>
<accession>A0AAD9KRZ2</accession>
<dbReference type="GO" id="GO:0005096">
    <property type="term" value="F:GTPase activator activity"/>
    <property type="evidence" value="ECO:0007669"/>
    <property type="project" value="UniProtKB-KW"/>
</dbReference>
<dbReference type="GO" id="GO:0030030">
    <property type="term" value="P:cell projection organization"/>
    <property type="evidence" value="ECO:0007669"/>
    <property type="project" value="TreeGrafter"/>
</dbReference>
<evidence type="ECO:0000259" key="4">
    <source>
        <dbReference type="PROSITE" id="PS50106"/>
    </source>
</evidence>
<dbReference type="Gene3D" id="1.10.555.10">
    <property type="entry name" value="Rho GTPase activation protein"/>
    <property type="match status" value="1"/>
</dbReference>
<dbReference type="InterPro" id="IPR036034">
    <property type="entry name" value="PDZ_sf"/>
</dbReference>
<dbReference type="Pfam" id="PF00595">
    <property type="entry name" value="PDZ"/>
    <property type="match status" value="1"/>
</dbReference>
<dbReference type="PROSITE" id="PS50238">
    <property type="entry name" value="RHOGAP"/>
    <property type="match status" value="1"/>
</dbReference>
<dbReference type="Proteomes" id="UP001209878">
    <property type="component" value="Unassembled WGS sequence"/>
</dbReference>
<dbReference type="SUPFAM" id="SSF49562">
    <property type="entry name" value="C2 domain (Calcium/lipid-binding domain, CaLB)"/>
    <property type="match status" value="1"/>
</dbReference>